<keyword evidence="2" id="KW-1185">Reference proteome</keyword>
<evidence type="ECO:0000313" key="2">
    <source>
        <dbReference type="Proteomes" id="UP000683246"/>
    </source>
</evidence>
<dbReference type="AlphaFoldDB" id="A0A8J8MQ15"/>
<dbReference type="RefSeq" id="WP_212696223.1">
    <property type="nucleotide sequence ID" value="NZ_CP058649.1"/>
</dbReference>
<organism evidence="1 2">
    <name type="scientific">Vallitalea pronyensis</name>
    <dbReference type="NCBI Taxonomy" id="1348613"/>
    <lineage>
        <taxon>Bacteria</taxon>
        <taxon>Bacillati</taxon>
        <taxon>Bacillota</taxon>
        <taxon>Clostridia</taxon>
        <taxon>Lachnospirales</taxon>
        <taxon>Vallitaleaceae</taxon>
        <taxon>Vallitalea</taxon>
    </lineage>
</organism>
<name>A0A8J8MQ15_9FIRM</name>
<accession>A0A8J8MQ15</accession>
<evidence type="ECO:0000313" key="1">
    <source>
        <dbReference type="EMBL" id="QUI25519.1"/>
    </source>
</evidence>
<dbReference type="Proteomes" id="UP000683246">
    <property type="component" value="Chromosome"/>
</dbReference>
<proteinExistence type="predicted"/>
<dbReference type="KEGG" id="vpy:HZI73_25915"/>
<reference evidence="1" key="1">
    <citation type="submission" date="2020-07" db="EMBL/GenBank/DDBJ databases">
        <title>Vallitalea pronyensis genome.</title>
        <authorList>
            <person name="Postec A."/>
        </authorList>
    </citation>
    <scope>NUCLEOTIDE SEQUENCE</scope>
    <source>
        <strain evidence="1">FatNI3</strain>
    </source>
</reference>
<dbReference type="EMBL" id="CP058649">
    <property type="protein sequence ID" value="QUI25519.1"/>
    <property type="molecule type" value="Genomic_DNA"/>
</dbReference>
<protein>
    <submittedName>
        <fullName evidence="1">Uncharacterized protein</fullName>
    </submittedName>
</protein>
<sequence>MTEGDGEANYAHYLLHKIHLLPHDFLALPRREKAFIMASVDLHIEAEKKAYHKSHR</sequence>
<gene>
    <name evidence="1" type="ORF">HZI73_25915</name>
</gene>